<dbReference type="PANTHER" id="PTHR46599:SF3">
    <property type="entry name" value="PIGGYBAC TRANSPOSABLE ELEMENT-DERIVED PROTEIN 4"/>
    <property type="match status" value="1"/>
</dbReference>
<evidence type="ECO:0000313" key="2">
    <source>
        <dbReference type="EMBL" id="KAK3769094.1"/>
    </source>
</evidence>
<dbReference type="EMBL" id="JAWDGP010003974">
    <property type="protein sequence ID" value="KAK3769094.1"/>
    <property type="molecule type" value="Genomic_DNA"/>
</dbReference>
<dbReference type="Proteomes" id="UP001283361">
    <property type="component" value="Unassembled WGS sequence"/>
</dbReference>
<gene>
    <name evidence="2" type="ORF">RRG08_004628</name>
</gene>
<dbReference type="InterPro" id="IPR046349">
    <property type="entry name" value="C1-like_sf"/>
</dbReference>
<evidence type="ECO:0000259" key="1">
    <source>
        <dbReference type="Pfam" id="PF13843"/>
    </source>
</evidence>
<keyword evidence="3" id="KW-1185">Reference proteome</keyword>
<sequence length="475" mass="54619">MSTVNGGAAVQHPEDAQPSQYFNLFWTDEWWNHLVMETNRYANVQGPPEKWLPVTVADLKAFMGLILAMGILSTGVLTDYWRTSKRLFQTQFGKVMPRDRFLMIWRYLHLADNAAPQAGNPDRLAKLRPMITHFNEVFNKNYTPYRDVSIDESMVKFKGRLAFRQYMPGKPIKWGVKVWALSESTTGYMSCFQVYTGREAGQEQGLAHRVVKDLVAPFHHTGMRVYMDNFYTGVPLLRDLSALGLGACGTVRSNRKFLPADLLPKKVQLQKHQYKTAQAGHLTFSVWLDTKAVCVLSNFHDPAQTGTVSRRSGLQEQQQIVVPLALADYQSHMMGVDLTDQMIGYYMPNHRSRKWWRRIFTHLTMVSVHNAYVVAKDSNYEFTKKNWPNFKAFEDLADELTFGVKANRDPPLNHAPRPGKEHHRLVKRRDGLSKVCIVCKAKGIKQKVTVYNCIICDLPIHVKCLQDHQQRMLRM</sequence>
<dbReference type="SUPFAM" id="SSF57889">
    <property type="entry name" value="Cysteine-rich domain"/>
    <property type="match status" value="1"/>
</dbReference>
<proteinExistence type="predicted"/>
<dbReference type="InterPro" id="IPR029526">
    <property type="entry name" value="PGBD"/>
</dbReference>
<dbReference type="AlphaFoldDB" id="A0AAE1DFU6"/>
<evidence type="ECO:0000313" key="3">
    <source>
        <dbReference type="Proteomes" id="UP001283361"/>
    </source>
</evidence>
<comment type="caution">
    <text evidence="2">The sequence shown here is derived from an EMBL/GenBank/DDBJ whole genome shotgun (WGS) entry which is preliminary data.</text>
</comment>
<organism evidence="2 3">
    <name type="scientific">Elysia crispata</name>
    <name type="common">lettuce slug</name>
    <dbReference type="NCBI Taxonomy" id="231223"/>
    <lineage>
        <taxon>Eukaryota</taxon>
        <taxon>Metazoa</taxon>
        <taxon>Spiralia</taxon>
        <taxon>Lophotrochozoa</taxon>
        <taxon>Mollusca</taxon>
        <taxon>Gastropoda</taxon>
        <taxon>Heterobranchia</taxon>
        <taxon>Euthyneura</taxon>
        <taxon>Panpulmonata</taxon>
        <taxon>Sacoglossa</taxon>
        <taxon>Placobranchoidea</taxon>
        <taxon>Plakobranchidae</taxon>
        <taxon>Elysia</taxon>
    </lineage>
</organism>
<reference evidence="2" key="1">
    <citation type="journal article" date="2023" name="G3 (Bethesda)">
        <title>A reference genome for the long-term kleptoplast-retaining sea slug Elysia crispata morphotype clarki.</title>
        <authorList>
            <person name="Eastman K.E."/>
            <person name="Pendleton A.L."/>
            <person name="Shaikh M.A."/>
            <person name="Suttiyut T."/>
            <person name="Ogas R."/>
            <person name="Tomko P."/>
            <person name="Gavelis G."/>
            <person name="Widhalm J.R."/>
            <person name="Wisecaver J.H."/>
        </authorList>
    </citation>
    <scope>NUCLEOTIDE SEQUENCE</scope>
    <source>
        <strain evidence="2">ECLA1</strain>
    </source>
</reference>
<dbReference type="PANTHER" id="PTHR46599">
    <property type="entry name" value="PIGGYBAC TRANSPOSABLE ELEMENT-DERIVED PROTEIN 4"/>
    <property type="match status" value="1"/>
</dbReference>
<protein>
    <recommendedName>
        <fullName evidence="1">PiggyBac transposable element-derived protein domain-containing protein</fullName>
    </recommendedName>
</protein>
<feature type="domain" description="PiggyBac transposable element-derived protein" evidence="1">
    <location>
        <begin position="18"/>
        <end position="372"/>
    </location>
</feature>
<accession>A0AAE1DFU6</accession>
<dbReference type="Pfam" id="PF13843">
    <property type="entry name" value="DDE_Tnp_1_7"/>
    <property type="match status" value="1"/>
</dbReference>
<name>A0AAE1DFU6_9GAST</name>